<evidence type="ECO:0000256" key="2">
    <source>
        <dbReference type="ARBA" id="ARBA00022737"/>
    </source>
</evidence>
<sequence>MKSCFGGSLCVCWSPDGRYVVTGGEEDPVTVWTFTEGRVVAHGHGHKSWVNAVAFDPYTTRAEEAAAASGDEGRSVEEEEEEPEVAGPGSNGGDPLSPMPKAGSITYRFGSAGQDTQFCLWDLTQDVLYPHPPLARTRTLPSTPSTTPPAASSSRGGEPGPGSLPCSLSRSNSLPHPTSSGKAGGPGTVTEPGTPFSIGRFATLTLQERRDRGAEKEHKRYHSLGNISRGGGGGGSSGDKPSGPVPHSRLDPAKVLGTALCPRIHEVPLLEPLVCKKIAQERLTVLLFLEDCIITACQEGRICTWARPGKAGISSQPGTSRSERYSGVKPWMLGSLPCLASQPSPFR</sequence>
<reference evidence="5 6" key="1">
    <citation type="journal article" date="2013" name="Nat. Commun.">
        <title>Genome analysis reveals insights into physiology and longevity of the Brandt's bat Myotis brandtii.</title>
        <authorList>
            <person name="Seim I."/>
            <person name="Fang X."/>
            <person name="Xiong Z."/>
            <person name="Lobanov A.V."/>
            <person name="Huang Z."/>
            <person name="Ma S."/>
            <person name="Feng Y."/>
            <person name="Turanov A.A."/>
            <person name="Zhu Y."/>
            <person name="Lenz T.L."/>
            <person name="Gerashchenko M.V."/>
            <person name="Fan D."/>
            <person name="Hee Yim S."/>
            <person name="Yao X."/>
            <person name="Jordan D."/>
            <person name="Xiong Y."/>
            <person name="Ma Y."/>
            <person name="Lyapunov A.N."/>
            <person name="Chen G."/>
            <person name="Kulakova O.I."/>
            <person name="Sun Y."/>
            <person name="Lee S.G."/>
            <person name="Bronson R.T."/>
            <person name="Moskalev A.A."/>
            <person name="Sunyaev S.R."/>
            <person name="Zhang G."/>
            <person name="Krogh A."/>
            <person name="Wang J."/>
            <person name="Gladyshev V.N."/>
        </authorList>
    </citation>
    <scope>NUCLEOTIDE SEQUENCE [LARGE SCALE GENOMIC DNA]</scope>
</reference>
<dbReference type="InterPro" id="IPR001680">
    <property type="entry name" value="WD40_rpt"/>
</dbReference>
<evidence type="ECO:0000256" key="1">
    <source>
        <dbReference type="ARBA" id="ARBA00022574"/>
    </source>
</evidence>
<feature type="region of interest" description="Disordered" evidence="4">
    <location>
        <begin position="132"/>
        <end position="250"/>
    </location>
</feature>
<feature type="compositionally biased region" description="Polar residues" evidence="4">
    <location>
        <begin position="166"/>
        <end position="181"/>
    </location>
</feature>
<evidence type="ECO:0000256" key="3">
    <source>
        <dbReference type="PROSITE-ProRule" id="PRU00221"/>
    </source>
</evidence>
<keyword evidence="1 3" id="KW-0853">WD repeat</keyword>
<feature type="compositionally biased region" description="Low complexity" evidence="4">
    <location>
        <begin position="135"/>
        <end position="156"/>
    </location>
</feature>
<name>S7MLA4_MYOBR</name>
<dbReference type="InterPro" id="IPR036322">
    <property type="entry name" value="WD40_repeat_dom_sf"/>
</dbReference>
<accession>S7MLA4</accession>
<feature type="region of interest" description="Disordered" evidence="4">
    <location>
        <begin position="62"/>
        <end position="103"/>
    </location>
</feature>
<feature type="compositionally biased region" description="Gly residues" evidence="4">
    <location>
        <begin position="228"/>
        <end position="237"/>
    </location>
</feature>
<keyword evidence="6" id="KW-1185">Reference proteome</keyword>
<dbReference type="InterPro" id="IPR015943">
    <property type="entry name" value="WD40/YVTN_repeat-like_dom_sf"/>
</dbReference>
<dbReference type="PROSITE" id="PS50082">
    <property type="entry name" value="WD_REPEATS_2"/>
    <property type="match status" value="1"/>
</dbReference>
<dbReference type="SUPFAM" id="SSF50978">
    <property type="entry name" value="WD40 repeat-like"/>
    <property type="match status" value="1"/>
</dbReference>
<proteinExistence type="predicted"/>
<dbReference type="PANTHER" id="PTHR14107">
    <property type="entry name" value="WD REPEAT PROTEIN"/>
    <property type="match status" value="1"/>
</dbReference>
<gene>
    <name evidence="5" type="ORF">D623_10002093</name>
</gene>
<feature type="repeat" description="WD" evidence="3">
    <location>
        <begin position="11"/>
        <end position="42"/>
    </location>
</feature>
<evidence type="ECO:0000256" key="4">
    <source>
        <dbReference type="SAM" id="MobiDB-lite"/>
    </source>
</evidence>
<dbReference type="PANTHER" id="PTHR14107:SF15">
    <property type="entry name" value="DYSTROPHIA MYOTONICA WD REPEAT-CONTAINING PROTEIN"/>
    <property type="match status" value="1"/>
</dbReference>
<organism evidence="5 6">
    <name type="scientific">Myotis brandtii</name>
    <name type="common">Brandt's bat</name>
    <dbReference type="NCBI Taxonomy" id="109478"/>
    <lineage>
        <taxon>Eukaryota</taxon>
        <taxon>Metazoa</taxon>
        <taxon>Chordata</taxon>
        <taxon>Craniata</taxon>
        <taxon>Vertebrata</taxon>
        <taxon>Euteleostomi</taxon>
        <taxon>Mammalia</taxon>
        <taxon>Eutheria</taxon>
        <taxon>Laurasiatheria</taxon>
        <taxon>Chiroptera</taxon>
        <taxon>Yangochiroptera</taxon>
        <taxon>Vespertilionidae</taxon>
        <taxon>Myotis</taxon>
    </lineage>
</organism>
<feature type="compositionally biased region" description="Basic and acidic residues" evidence="4">
    <location>
        <begin position="207"/>
        <end position="218"/>
    </location>
</feature>
<dbReference type="Proteomes" id="UP000052978">
    <property type="component" value="Unassembled WGS sequence"/>
</dbReference>
<dbReference type="InterPro" id="IPR051362">
    <property type="entry name" value="WD_repeat_creC_regulators"/>
</dbReference>
<evidence type="ECO:0000313" key="6">
    <source>
        <dbReference type="Proteomes" id="UP000052978"/>
    </source>
</evidence>
<keyword evidence="2" id="KW-0677">Repeat</keyword>
<dbReference type="EMBL" id="KE161681">
    <property type="protein sequence ID" value="EPQ04891.1"/>
    <property type="molecule type" value="Genomic_DNA"/>
</dbReference>
<dbReference type="AlphaFoldDB" id="S7MLA4"/>
<protein>
    <submittedName>
        <fullName evidence="5">Dystrophia myotonica WD repeat-containing protein</fullName>
    </submittedName>
</protein>
<dbReference type="Gene3D" id="2.130.10.10">
    <property type="entry name" value="YVTN repeat-like/Quinoprotein amine dehydrogenase"/>
    <property type="match status" value="1"/>
</dbReference>
<dbReference type="Pfam" id="PF00400">
    <property type="entry name" value="WD40"/>
    <property type="match status" value="1"/>
</dbReference>
<evidence type="ECO:0000313" key="5">
    <source>
        <dbReference type="EMBL" id="EPQ04891.1"/>
    </source>
</evidence>